<accession>B9GE74</accession>
<sequence>MGMRLYRVRYPSQVHGLLPVDVAAAVVGARRQRRPPRPPLESSPPPQESTAAAGARRPCRRGDTSPTPPPAPVAAAAGVVAAVAGKLFMSEDMADNFRTLEEEEEYRTITAMRFKTEDDGFKL</sequence>
<protein>
    <submittedName>
        <fullName evidence="2">Uncharacterized protein</fullName>
    </submittedName>
</protein>
<reference evidence="2" key="1">
    <citation type="journal article" date="2005" name="PLoS Biol.">
        <title>The genomes of Oryza sativa: a history of duplications.</title>
        <authorList>
            <person name="Yu J."/>
            <person name="Wang J."/>
            <person name="Lin W."/>
            <person name="Li S."/>
            <person name="Li H."/>
            <person name="Zhou J."/>
            <person name="Ni P."/>
            <person name="Dong W."/>
            <person name="Hu S."/>
            <person name="Zeng C."/>
            <person name="Zhang J."/>
            <person name="Zhang Y."/>
            <person name="Li R."/>
            <person name="Xu Z."/>
            <person name="Li S."/>
            <person name="Li X."/>
            <person name="Zheng H."/>
            <person name="Cong L."/>
            <person name="Lin L."/>
            <person name="Yin J."/>
            <person name="Geng J."/>
            <person name="Li G."/>
            <person name="Shi J."/>
            <person name="Liu J."/>
            <person name="Lv H."/>
            <person name="Li J."/>
            <person name="Wang J."/>
            <person name="Deng Y."/>
            <person name="Ran L."/>
            <person name="Shi X."/>
            <person name="Wang X."/>
            <person name="Wu Q."/>
            <person name="Li C."/>
            <person name="Ren X."/>
            <person name="Wang J."/>
            <person name="Wang X."/>
            <person name="Li D."/>
            <person name="Liu D."/>
            <person name="Zhang X."/>
            <person name="Ji Z."/>
            <person name="Zhao W."/>
            <person name="Sun Y."/>
            <person name="Zhang Z."/>
            <person name="Bao J."/>
            <person name="Han Y."/>
            <person name="Dong L."/>
            <person name="Ji J."/>
            <person name="Chen P."/>
            <person name="Wu S."/>
            <person name="Liu J."/>
            <person name="Xiao Y."/>
            <person name="Bu D."/>
            <person name="Tan J."/>
            <person name="Yang L."/>
            <person name="Ye C."/>
            <person name="Zhang J."/>
            <person name="Xu J."/>
            <person name="Zhou Y."/>
            <person name="Yu Y."/>
            <person name="Zhang B."/>
            <person name="Zhuang S."/>
            <person name="Wei H."/>
            <person name="Liu B."/>
            <person name="Lei M."/>
            <person name="Yu H."/>
            <person name="Li Y."/>
            <person name="Xu H."/>
            <person name="Wei S."/>
            <person name="He X."/>
            <person name="Fang L."/>
            <person name="Zhang Z."/>
            <person name="Zhang Y."/>
            <person name="Huang X."/>
            <person name="Su Z."/>
            <person name="Tong W."/>
            <person name="Li J."/>
            <person name="Tong Z."/>
            <person name="Li S."/>
            <person name="Ye J."/>
            <person name="Wang L."/>
            <person name="Fang L."/>
            <person name="Lei T."/>
            <person name="Chen C."/>
            <person name="Chen H."/>
            <person name="Xu Z."/>
            <person name="Li H."/>
            <person name="Huang H."/>
            <person name="Zhang F."/>
            <person name="Xu H."/>
            <person name="Li N."/>
            <person name="Zhao C."/>
            <person name="Li S."/>
            <person name="Dong L."/>
            <person name="Huang Y."/>
            <person name="Li L."/>
            <person name="Xi Y."/>
            <person name="Qi Q."/>
            <person name="Li W."/>
            <person name="Zhang B."/>
            <person name="Hu W."/>
            <person name="Zhang Y."/>
            <person name="Tian X."/>
            <person name="Jiao Y."/>
            <person name="Liang X."/>
            <person name="Jin J."/>
            <person name="Gao L."/>
            <person name="Zheng W."/>
            <person name="Hao B."/>
            <person name="Liu S."/>
            <person name="Wang W."/>
            <person name="Yuan L."/>
            <person name="Cao M."/>
            <person name="McDermott J."/>
            <person name="Samudrala R."/>
            <person name="Wang J."/>
            <person name="Wong G.K."/>
            <person name="Yang H."/>
        </authorList>
    </citation>
    <scope>NUCLEOTIDE SEQUENCE [LARGE SCALE GENOMIC DNA]</scope>
</reference>
<dbReference type="EMBL" id="CM000149">
    <property type="protein sequence ID" value="EEE53581.1"/>
    <property type="molecule type" value="Genomic_DNA"/>
</dbReference>
<evidence type="ECO:0000256" key="1">
    <source>
        <dbReference type="SAM" id="MobiDB-lite"/>
    </source>
</evidence>
<feature type="compositionally biased region" description="Pro residues" evidence="1">
    <location>
        <begin position="37"/>
        <end position="47"/>
    </location>
</feature>
<gene>
    <name evidence="2" type="ORF">OsJ_36822</name>
</gene>
<reference evidence="2" key="2">
    <citation type="submission" date="2008-12" db="EMBL/GenBank/DDBJ databases">
        <title>Improved gene annotation of the rice (Oryza sativa) genomes.</title>
        <authorList>
            <person name="Wang J."/>
            <person name="Li R."/>
            <person name="Fan W."/>
            <person name="Huang Q."/>
            <person name="Zhang J."/>
            <person name="Zhou Y."/>
            <person name="Hu Y."/>
            <person name="Zi S."/>
            <person name="Li J."/>
            <person name="Ni P."/>
            <person name="Zheng H."/>
            <person name="Zhang Y."/>
            <person name="Zhao M."/>
            <person name="Hao Q."/>
            <person name="McDermott J."/>
            <person name="Samudrala R."/>
            <person name="Kristiansen K."/>
            <person name="Wong G.K.-S."/>
        </authorList>
    </citation>
    <scope>NUCLEOTIDE SEQUENCE</scope>
</reference>
<name>B9GE74_ORYSJ</name>
<organism evidence="2">
    <name type="scientific">Oryza sativa subsp. japonica</name>
    <name type="common">Rice</name>
    <dbReference type="NCBI Taxonomy" id="39947"/>
    <lineage>
        <taxon>Eukaryota</taxon>
        <taxon>Viridiplantae</taxon>
        <taxon>Streptophyta</taxon>
        <taxon>Embryophyta</taxon>
        <taxon>Tracheophyta</taxon>
        <taxon>Spermatophyta</taxon>
        <taxon>Magnoliopsida</taxon>
        <taxon>Liliopsida</taxon>
        <taxon>Poales</taxon>
        <taxon>Poaceae</taxon>
        <taxon>BOP clade</taxon>
        <taxon>Oryzoideae</taxon>
        <taxon>Oryzeae</taxon>
        <taxon>Oryzinae</taxon>
        <taxon>Oryza</taxon>
        <taxon>Oryza sativa</taxon>
    </lineage>
</organism>
<dbReference type="AlphaFoldDB" id="B9GE74"/>
<proteinExistence type="predicted"/>
<evidence type="ECO:0000313" key="2">
    <source>
        <dbReference type="EMBL" id="EEE53581.1"/>
    </source>
</evidence>
<dbReference type="Proteomes" id="UP000007752">
    <property type="component" value="Chromosome 12"/>
</dbReference>
<feature type="region of interest" description="Disordered" evidence="1">
    <location>
        <begin position="29"/>
        <end position="73"/>
    </location>
</feature>